<dbReference type="HAMAP" id="MF_00023">
    <property type="entry name" value="SmpB"/>
    <property type="match status" value="1"/>
</dbReference>
<organism evidence="4 5">
    <name type="scientific">Aliarcobacter cryaerophilus</name>
    <dbReference type="NCBI Taxonomy" id="28198"/>
    <lineage>
        <taxon>Bacteria</taxon>
        <taxon>Pseudomonadati</taxon>
        <taxon>Campylobacterota</taxon>
        <taxon>Epsilonproteobacteria</taxon>
        <taxon>Campylobacterales</taxon>
        <taxon>Arcobacteraceae</taxon>
        <taxon>Aliarcobacter</taxon>
    </lineage>
</organism>
<dbReference type="PROSITE" id="PS01317">
    <property type="entry name" value="SSRP"/>
    <property type="match status" value="1"/>
</dbReference>
<dbReference type="AlphaFoldDB" id="A0A1V9V9P4"/>
<dbReference type="PANTHER" id="PTHR30308">
    <property type="entry name" value="TMRNA-BINDING COMPONENT OF TRANS-TRANSLATION TAGGING COMPLEX"/>
    <property type="match status" value="1"/>
</dbReference>
<dbReference type="CDD" id="cd09294">
    <property type="entry name" value="SmpB"/>
    <property type="match status" value="1"/>
</dbReference>
<evidence type="ECO:0000313" key="5">
    <source>
        <dbReference type="Proteomes" id="UP000192599"/>
    </source>
</evidence>
<keyword evidence="1 3" id="KW-0963">Cytoplasm</keyword>
<evidence type="ECO:0000256" key="3">
    <source>
        <dbReference type="HAMAP-Rule" id="MF_00023"/>
    </source>
</evidence>
<evidence type="ECO:0000313" key="4">
    <source>
        <dbReference type="EMBL" id="OQR40613.1"/>
    </source>
</evidence>
<dbReference type="GO" id="GO:0070929">
    <property type="term" value="P:trans-translation"/>
    <property type="evidence" value="ECO:0007669"/>
    <property type="project" value="UniProtKB-UniRule"/>
</dbReference>
<comment type="similarity">
    <text evidence="3">Belongs to the SmpB family.</text>
</comment>
<dbReference type="PANTHER" id="PTHR30308:SF2">
    <property type="entry name" value="SSRA-BINDING PROTEIN"/>
    <property type="match status" value="1"/>
</dbReference>
<gene>
    <name evidence="3" type="primary">smpB</name>
    <name evidence="4" type="ORF">AS859_10635</name>
</gene>
<dbReference type="GO" id="GO:0070930">
    <property type="term" value="P:trans-translation-dependent protein tagging"/>
    <property type="evidence" value="ECO:0007669"/>
    <property type="project" value="TreeGrafter"/>
</dbReference>
<sequence length="158" mass="18132">MANKKDTKKNLVFKNKKAFHDFTILDTLEAGIMLEGSEVKAIREGRINLKDSFVRIIKGEVFLLNAHISHLSTTHSTYRPDERKQRKLLLHGKQIDKLYSKVTKDGITLIATKLYFNDKNMVKVEVATAQGKKLHDKREDLKVKAMKRDTEIALKGIK</sequence>
<dbReference type="Proteomes" id="UP000192599">
    <property type="component" value="Unassembled WGS sequence"/>
</dbReference>
<protein>
    <recommendedName>
        <fullName evidence="3">SsrA-binding protein</fullName>
    </recommendedName>
    <alternativeName>
        <fullName evidence="3">Small protein B</fullName>
    </alternativeName>
</protein>
<comment type="caution">
    <text evidence="4">The sequence shown here is derived from an EMBL/GenBank/DDBJ whole genome shotgun (WGS) entry which is preliminary data.</text>
</comment>
<dbReference type="InterPro" id="IPR023620">
    <property type="entry name" value="SmpB"/>
</dbReference>
<accession>A0A1V9V9P4</accession>
<dbReference type="InterPro" id="IPR000037">
    <property type="entry name" value="SsrA-bd_prot"/>
</dbReference>
<reference evidence="4 5" key="1">
    <citation type="submission" date="2017-04" db="EMBL/GenBank/DDBJ databases">
        <title>Accumulation and expression of multiple antibiotic resistance genes in Arcobacter cryaerophilus that thrives in sewage.</title>
        <authorList>
            <person name="Millar J.A."/>
            <person name="Raghavan R."/>
        </authorList>
    </citation>
    <scope>NUCLEOTIDE SEQUENCE [LARGE SCALE GENOMIC DNA]</scope>
    <source>
        <strain evidence="4 5">AZT-1</strain>
    </source>
</reference>
<evidence type="ECO:0000256" key="2">
    <source>
        <dbReference type="ARBA" id="ARBA00022884"/>
    </source>
</evidence>
<dbReference type="NCBIfam" id="NF003843">
    <property type="entry name" value="PRK05422.1"/>
    <property type="match status" value="1"/>
</dbReference>
<comment type="function">
    <text evidence="3">Required for rescue of stalled ribosomes mediated by trans-translation. Binds to transfer-messenger RNA (tmRNA), required for stable association of tmRNA with ribosomes. tmRNA and SmpB together mimic tRNA shape, replacing the anticodon stem-loop with SmpB. tmRNA is encoded by the ssrA gene; the 2 termini fold to resemble tRNA(Ala) and it encodes a 'tag peptide', a short internal open reading frame. During trans-translation Ala-aminoacylated tmRNA acts like a tRNA, entering the A-site of stalled ribosomes, displacing the stalled mRNA. The ribosome then switches to translate the ORF on the tmRNA; the nascent peptide is terminated with the 'tag peptide' encoded by the tmRNA and targeted for degradation. The ribosome is freed to recommence translation, which seems to be the essential function of trans-translation.</text>
</comment>
<dbReference type="NCBIfam" id="TIGR00086">
    <property type="entry name" value="smpB"/>
    <property type="match status" value="1"/>
</dbReference>
<keyword evidence="2 3" id="KW-0694">RNA-binding</keyword>
<dbReference type="Gene3D" id="2.40.280.10">
    <property type="match status" value="1"/>
</dbReference>
<dbReference type="GO" id="GO:0005829">
    <property type="term" value="C:cytosol"/>
    <property type="evidence" value="ECO:0007669"/>
    <property type="project" value="TreeGrafter"/>
</dbReference>
<dbReference type="GO" id="GO:0003723">
    <property type="term" value="F:RNA binding"/>
    <property type="evidence" value="ECO:0007669"/>
    <property type="project" value="UniProtKB-UniRule"/>
</dbReference>
<name>A0A1V9V9P4_9BACT</name>
<proteinExistence type="inferred from homology"/>
<comment type="subcellular location">
    <subcellularLocation>
        <location evidence="3">Cytoplasm</location>
    </subcellularLocation>
    <text evidence="3">The tmRNA-SmpB complex associates with stalled 70S ribosomes.</text>
</comment>
<dbReference type="SUPFAM" id="SSF74982">
    <property type="entry name" value="Small protein B (SmpB)"/>
    <property type="match status" value="1"/>
</dbReference>
<dbReference type="Pfam" id="PF01668">
    <property type="entry name" value="SmpB"/>
    <property type="match status" value="1"/>
</dbReference>
<dbReference type="EMBL" id="LNTC01000309">
    <property type="protein sequence ID" value="OQR40613.1"/>
    <property type="molecule type" value="Genomic_DNA"/>
</dbReference>
<dbReference type="InterPro" id="IPR020081">
    <property type="entry name" value="SsrA-bd_prot_CS"/>
</dbReference>
<evidence type="ECO:0000256" key="1">
    <source>
        <dbReference type="ARBA" id="ARBA00022490"/>
    </source>
</evidence>